<proteinExistence type="predicted"/>
<dbReference type="Proteomes" id="UP000663827">
    <property type="component" value="Unassembled WGS sequence"/>
</dbReference>
<name>A0A8H3E828_9AGAM</name>
<evidence type="ECO:0000313" key="1">
    <source>
        <dbReference type="EMBL" id="CAE7207997.1"/>
    </source>
</evidence>
<organism evidence="1 2">
    <name type="scientific">Rhizoctonia solani</name>
    <dbReference type="NCBI Taxonomy" id="456999"/>
    <lineage>
        <taxon>Eukaryota</taxon>
        <taxon>Fungi</taxon>
        <taxon>Dikarya</taxon>
        <taxon>Basidiomycota</taxon>
        <taxon>Agaricomycotina</taxon>
        <taxon>Agaricomycetes</taxon>
        <taxon>Cantharellales</taxon>
        <taxon>Ceratobasidiaceae</taxon>
        <taxon>Rhizoctonia</taxon>
    </lineage>
</organism>
<gene>
    <name evidence="1" type="ORF">RDB_LOCUS147232</name>
</gene>
<dbReference type="AlphaFoldDB" id="A0A8H3E828"/>
<evidence type="ECO:0000313" key="2">
    <source>
        <dbReference type="Proteomes" id="UP000663827"/>
    </source>
</evidence>
<accession>A0A8H3E828</accession>
<sequence length="157" mass="17991">MITHLANALDSDDHNTQLFAMAQLWVFIQMSICEADRTSPVLSLLEMELLKYPKLEGNIERQEVVAEELEDKVMADIDASSFVLGDYTYRVLEVMLQRRSTPLPERIDSWMNGSPKRLRGIESFLNYETERSVAYPDLVFDSEGRPSCIPSSEEQRA</sequence>
<protein>
    <submittedName>
        <fullName evidence="1">Uncharacterized protein</fullName>
    </submittedName>
</protein>
<comment type="caution">
    <text evidence="1">The sequence shown here is derived from an EMBL/GenBank/DDBJ whole genome shotgun (WGS) entry which is preliminary data.</text>
</comment>
<dbReference type="EMBL" id="CAJNJQ010004075">
    <property type="protein sequence ID" value="CAE7207997.1"/>
    <property type="molecule type" value="Genomic_DNA"/>
</dbReference>
<reference evidence="1" key="1">
    <citation type="submission" date="2021-01" db="EMBL/GenBank/DDBJ databases">
        <authorList>
            <person name="Kaushik A."/>
        </authorList>
    </citation>
    <scope>NUCLEOTIDE SEQUENCE</scope>
    <source>
        <strain evidence="1">AG5</strain>
    </source>
</reference>